<dbReference type="GO" id="GO:0005524">
    <property type="term" value="F:ATP binding"/>
    <property type="evidence" value="ECO:0007669"/>
    <property type="project" value="InterPro"/>
</dbReference>
<dbReference type="SMART" id="SM00220">
    <property type="entry name" value="S_TKc"/>
    <property type="match status" value="1"/>
</dbReference>
<feature type="domain" description="Protein kinase" evidence="1">
    <location>
        <begin position="13"/>
        <end position="273"/>
    </location>
</feature>
<keyword evidence="3" id="KW-1185">Reference proteome</keyword>
<dbReference type="Proteomes" id="UP000800036">
    <property type="component" value="Unassembled WGS sequence"/>
</dbReference>
<dbReference type="PROSITE" id="PS50011">
    <property type="entry name" value="PROTEIN_KINASE_DOM"/>
    <property type="match status" value="1"/>
</dbReference>
<dbReference type="AlphaFoldDB" id="A0A6A5VRK9"/>
<proteinExistence type="predicted"/>
<dbReference type="Gene3D" id="1.10.510.10">
    <property type="entry name" value="Transferase(Phosphotransferase) domain 1"/>
    <property type="match status" value="1"/>
</dbReference>
<dbReference type="GO" id="GO:0004672">
    <property type="term" value="F:protein kinase activity"/>
    <property type="evidence" value="ECO:0007669"/>
    <property type="project" value="InterPro"/>
</dbReference>
<dbReference type="InterPro" id="IPR011009">
    <property type="entry name" value="Kinase-like_dom_sf"/>
</dbReference>
<gene>
    <name evidence="2" type="ORF">BU23DRAFT_659956</name>
</gene>
<dbReference type="SUPFAM" id="SSF56112">
    <property type="entry name" value="Protein kinase-like (PK-like)"/>
    <property type="match status" value="1"/>
</dbReference>
<protein>
    <recommendedName>
        <fullName evidence="1">Protein kinase domain-containing protein</fullName>
    </recommendedName>
</protein>
<dbReference type="OrthoDB" id="310217at2759"/>
<reference evidence="2" key="1">
    <citation type="journal article" date="2020" name="Stud. Mycol.">
        <title>101 Dothideomycetes genomes: a test case for predicting lifestyles and emergence of pathogens.</title>
        <authorList>
            <person name="Haridas S."/>
            <person name="Albert R."/>
            <person name="Binder M."/>
            <person name="Bloem J."/>
            <person name="Labutti K."/>
            <person name="Salamov A."/>
            <person name="Andreopoulos B."/>
            <person name="Baker S."/>
            <person name="Barry K."/>
            <person name="Bills G."/>
            <person name="Bluhm B."/>
            <person name="Cannon C."/>
            <person name="Castanera R."/>
            <person name="Culley D."/>
            <person name="Daum C."/>
            <person name="Ezra D."/>
            <person name="Gonzalez J."/>
            <person name="Henrissat B."/>
            <person name="Kuo A."/>
            <person name="Liang C."/>
            <person name="Lipzen A."/>
            <person name="Lutzoni F."/>
            <person name="Magnuson J."/>
            <person name="Mondo S."/>
            <person name="Nolan M."/>
            <person name="Ohm R."/>
            <person name="Pangilinan J."/>
            <person name="Park H.-J."/>
            <person name="Ramirez L."/>
            <person name="Alfaro M."/>
            <person name="Sun H."/>
            <person name="Tritt A."/>
            <person name="Yoshinaga Y."/>
            <person name="Zwiers L.-H."/>
            <person name="Turgeon B."/>
            <person name="Goodwin S."/>
            <person name="Spatafora J."/>
            <person name="Crous P."/>
            <person name="Grigoriev I."/>
        </authorList>
    </citation>
    <scope>NUCLEOTIDE SEQUENCE</scope>
    <source>
        <strain evidence="2">CBS 107.79</strain>
    </source>
</reference>
<dbReference type="EMBL" id="ML976663">
    <property type="protein sequence ID" value="KAF1977506.1"/>
    <property type="molecule type" value="Genomic_DNA"/>
</dbReference>
<dbReference type="Pfam" id="PF00069">
    <property type="entry name" value="Pkinase"/>
    <property type="match status" value="1"/>
</dbReference>
<evidence type="ECO:0000313" key="3">
    <source>
        <dbReference type="Proteomes" id="UP000800036"/>
    </source>
</evidence>
<accession>A0A6A5VRK9</accession>
<evidence type="ECO:0000259" key="1">
    <source>
        <dbReference type="PROSITE" id="PS50011"/>
    </source>
</evidence>
<evidence type="ECO:0000313" key="2">
    <source>
        <dbReference type="EMBL" id="KAF1977506.1"/>
    </source>
</evidence>
<sequence>MSSNSPNKRWATLRKFDFGGANNLGITLMLENGTGRSAIRKQLRPLQMGRDLGNEVDVMEKLAGHPNIVQIYDFVPASGETFNRHELYVEYCKVLVRGQEVNTIHELSQFYTPKQKEVPELFVWHLYEGLMRALAYMHLGIRSLVDDLYSCNVFLSSKGAYSKTIKSCSEYPRIVVGDFGLSDTASRSQTYFRRSLATGCERSPCRTNLDISAVYEMLELFGHENSKELQNMMRPLHDLRDGSPEILTLLKDLVTTKKRLVGEGKLKFEPLLQ</sequence>
<organism evidence="2 3">
    <name type="scientific">Bimuria novae-zelandiae CBS 107.79</name>
    <dbReference type="NCBI Taxonomy" id="1447943"/>
    <lineage>
        <taxon>Eukaryota</taxon>
        <taxon>Fungi</taxon>
        <taxon>Dikarya</taxon>
        <taxon>Ascomycota</taxon>
        <taxon>Pezizomycotina</taxon>
        <taxon>Dothideomycetes</taxon>
        <taxon>Pleosporomycetidae</taxon>
        <taxon>Pleosporales</taxon>
        <taxon>Massarineae</taxon>
        <taxon>Didymosphaeriaceae</taxon>
        <taxon>Bimuria</taxon>
    </lineage>
</organism>
<name>A0A6A5VRK9_9PLEO</name>
<dbReference type="InterPro" id="IPR000719">
    <property type="entry name" value="Prot_kinase_dom"/>
</dbReference>